<dbReference type="SUPFAM" id="SSF49562">
    <property type="entry name" value="C2 domain (Calcium/lipid-binding domain, CaLB)"/>
    <property type="match status" value="1"/>
</dbReference>
<dbReference type="EMBL" id="CM000786">
    <property type="protein sequence ID" value="AQK45214.1"/>
    <property type="molecule type" value="Genomic_DNA"/>
</dbReference>
<dbReference type="EMBL" id="CM000786">
    <property type="protein sequence ID" value="AQK45211.1"/>
    <property type="molecule type" value="Genomic_DNA"/>
</dbReference>
<evidence type="ECO:0000256" key="1">
    <source>
        <dbReference type="SAM" id="MobiDB-lite"/>
    </source>
</evidence>
<proteinExistence type="predicted"/>
<accession>A0A3L6G7H7</accession>
<protein>
    <submittedName>
        <fullName evidence="2">RNA-metabolising metallo-beta-lactamase family protein</fullName>
    </submittedName>
</protein>
<dbReference type="InterPro" id="IPR035892">
    <property type="entry name" value="C2_domain_sf"/>
</dbReference>
<sequence>MENRDLGREFSGHGMRAGTKNRGELHGKPGARMPTAGEDAARPAKLAGKQRPTQGKVRAQSGPKKQESAATARGAAKKPAGKAAAPFAVYFVPSREPIPALPFATPAAQQERENMVGKKRGIISPLDHLAGLLEVRVVRGVDLAICDLRSSDPYVVLRIGKALGILNMLTGIDTSFTVTSKATDEEGDFAV</sequence>
<dbReference type="AlphaFoldDB" id="A0A1D6JBD3"/>
<organism evidence="2">
    <name type="scientific">Zea mays</name>
    <name type="common">Maize</name>
    <dbReference type="NCBI Taxonomy" id="4577"/>
    <lineage>
        <taxon>Eukaryota</taxon>
        <taxon>Viridiplantae</taxon>
        <taxon>Streptophyta</taxon>
        <taxon>Embryophyta</taxon>
        <taxon>Tracheophyta</taxon>
        <taxon>Spermatophyta</taxon>
        <taxon>Magnoliopsida</taxon>
        <taxon>Liliopsida</taxon>
        <taxon>Poales</taxon>
        <taxon>Poaceae</taxon>
        <taxon>PACMAD clade</taxon>
        <taxon>Panicoideae</taxon>
        <taxon>Andropogonodae</taxon>
        <taxon>Andropogoneae</taxon>
        <taxon>Tripsacinae</taxon>
        <taxon>Zea</taxon>
    </lineage>
</organism>
<reference evidence="2" key="1">
    <citation type="submission" date="2015-12" db="EMBL/GenBank/DDBJ databases">
        <title>Update maize B73 reference genome by single molecule sequencing technologies.</title>
        <authorList>
            <consortium name="Maize Genome Sequencing Project"/>
            <person name="Ware D."/>
        </authorList>
    </citation>
    <scope>NUCLEOTIDE SEQUENCE</scope>
    <source>
        <tissue evidence="2">Seedling</tissue>
    </source>
</reference>
<accession>A0A1D6JBD3</accession>
<dbReference type="EMBL" id="CM000786">
    <property type="protein sequence ID" value="AQK45192.1"/>
    <property type="molecule type" value="Genomic_DNA"/>
</dbReference>
<name>A0A1D6JBD3_MAIZE</name>
<gene>
    <name evidence="2" type="ORF">ZEAMMB73_Zm00001d025980</name>
</gene>
<dbReference type="PaxDb" id="4577-GRMZM2G404367_P01"/>
<dbReference type="EMBL" id="CM000786">
    <property type="protein sequence ID" value="AQK45220.1"/>
    <property type="molecule type" value="Genomic_DNA"/>
</dbReference>
<feature type="compositionally biased region" description="Basic and acidic residues" evidence="1">
    <location>
        <begin position="1"/>
        <end position="11"/>
    </location>
</feature>
<dbReference type="ExpressionAtlas" id="A0A1D6JBD3">
    <property type="expression patterns" value="baseline and differential"/>
</dbReference>
<evidence type="ECO:0000313" key="2">
    <source>
        <dbReference type="EMBL" id="AQK45192.1"/>
    </source>
</evidence>
<feature type="region of interest" description="Disordered" evidence="1">
    <location>
        <begin position="1"/>
        <end position="78"/>
    </location>
</feature>